<proteinExistence type="inferred from homology"/>
<comment type="catalytic activity">
    <reaction evidence="1">
        <text>Hydrolysis of alpha-(2-&gt;3)-, alpha-(2-&gt;6)-, alpha-(2-&gt;8)- glycosidic linkages of terminal sialic acid residues in oligosaccharides, glycoproteins, glycolipids, colominic acid and synthetic substrates.</text>
        <dbReference type="EC" id="3.2.1.18"/>
    </reaction>
</comment>
<dbReference type="EMBL" id="JSVA01000018">
    <property type="protein sequence ID" value="KOF01851.1"/>
    <property type="molecule type" value="Genomic_DNA"/>
</dbReference>
<dbReference type="InterPro" id="IPR036278">
    <property type="entry name" value="Sialidase_sf"/>
</dbReference>
<protein>
    <recommendedName>
        <fullName evidence="3">exo-alpha-sialidase</fullName>
        <ecNumber evidence="3">3.2.1.18</ecNumber>
    </recommendedName>
</protein>
<dbReference type="Proteomes" id="UP000036908">
    <property type="component" value="Unassembled WGS sequence"/>
</dbReference>
<dbReference type="CDD" id="cd15482">
    <property type="entry name" value="Sialidase_non-viral"/>
    <property type="match status" value="1"/>
</dbReference>
<evidence type="ECO:0000256" key="3">
    <source>
        <dbReference type="ARBA" id="ARBA00012733"/>
    </source>
</evidence>
<organism evidence="6 7">
    <name type="scientific">Roseivirga seohaensis subsp. aquiponti</name>
    <dbReference type="NCBI Taxonomy" id="1566026"/>
    <lineage>
        <taxon>Bacteria</taxon>
        <taxon>Pseudomonadati</taxon>
        <taxon>Bacteroidota</taxon>
        <taxon>Cytophagia</taxon>
        <taxon>Cytophagales</taxon>
        <taxon>Roseivirgaceae</taxon>
        <taxon>Roseivirga</taxon>
    </lineage>
</organism>
<dbReference type="GO" id="GO:0016020">
    <property type="term" value="C:membrane"/>
    <property type="evidence" value="ECO:0007669"/>
    <property type="project" value="TreeGrafter"/>
</dbReference>
<dbReference type="InterPro" id="IPR011040">
    <property type="entry name" value="Sialidase"/>
</dbReference>
<sequence>MKFKLLTFLFLVPLSMQAQNNGLEFINLFSSDMNEAVSCYRIPALITAKNGDLIAAIDERIPSCGDLKWSNDINIVIRRSKDNGKTWSKIESIVDYPLGKSASDPSFILDQITGDIIMFFNYMDLNSEKDVYYLKMTKSSDNGASWSSPVDITSQITKSEWKNDFKFITSGRGIQTRNGTLLHTLVNLANGLHVFGSDDHGENWYLIDSPIHPADESKIVELNDGSWMINSRVNNLGTRFVHISNDKGKTWASKAEAELIDPSCNASIIQYPVTSNGIDRNILLFANLNNSSSRENLSIRASYDDGKTWTAPKTVYAGKSAYSSLSILKDGSVGLFFEKDNYKENVFVRISLDWITDGRYK</sequence>
<evidence type="ECO:0000256" key="2">
    <source>
        <dbReference type="ARBA" id="ARBA00009348"/>
    </source>
</evidence>
<gene>
    <name evidence="6" type="ORF">OB69_16095</name>
</gene>
<name>A0A0L8AHV6_9BACT</name>
<dbReference type="OrthoDB" id="7294637at2"/>
<dbReference type="RefSeq" id="WP_071426802.1">
    <property type="nucleotide sequence ID" value="NZ_JSVA01000018.1"/>
</dbReference>
<dbReference type="AlphaFoldDB" id="A0A0L8AHV6"/>
<feature type="domain" description="Sialidase" evidence="5">
    <location>
        <begin position="71"/>
        <end position="334"/>
    </location>
</feature>
<evidence type="ECO:0000259" key="5">
    <source>
        <dbReference type="Pfam" id="PF13088"/>
    </source>
</evidence>
<keyword evidence="4" id="KW-0732">Signal</keyword>
<accession>A0A0L8AHV6</accession>
<dbReference type="GO" id="GO:0006689">
    <property type="term" value="P:ganglioside catabolic process"/>
    <property type="evidence" value="ECO:0007669"/>
    <property type="project" value="TreeGrafter"/>
</dbReference>
<dbReference type="PANTHER" id="PTHR10628:SF30">
    <property type="entry name" value="EXO-ALPHA-SIALIDASE"/>
    <property type="match status" value="1"/>
</dbReference>
<feature type="chain" id="PRO_5005580425" description="exo-alpha-sialidase" evidence="4">
    <location>
        <begin position="19"/>
        <end position="361"/>
    </location>
</feature>
<dbReference type="GO" id="GO:0004308">
    <property type="term" value="F:exo-alpha-sialidase activity"/>
    <property type="evidence" value="ECO:0007669"/>
    <property type="project" value="UniProtKB-EC"/>
</dbReference>
<evidence type="ECO:0000256" key="4">
    <source>
        <dbReference type="SAM" id="SignalP"/>
    </source>
</evidence>
<dbReference type="PANTHER" id="PTHR10628">
    <property type="entry name" value="SIALIDASE"/>
    <property type="match status" value="1"/>
</dbReference>
<dbReference type="Gene3D" id="2.120.10.10">
    <property type="match status" value="1"/>
</dbReference>
<comment type="similarity">
    <text evidence="2">Belongs to the glycosyl hydrolase 33 family.</text>
</comment>
<reference evidence="7" key="1">
    <citation type="submission" date="2014-11" db="EMBL/GenBank/DDBJ databases">
        <title>Genome sequencing of Roseivirga sp. D-25.</title>
        <authorList>
            <person name="Selvaratnam C."/>
            <person name="Thevarajoo S."/>
            <person name="Goh K.M."/>
            <person name="Eee R."/>
            <person name="Chan K.-G."/>
            <person name="Chong C.S."/>
        </authorList>
    </citation>
    <scope>NUCLEOTIDE SEQUENCE [LARGE SCALE GENOMIC DNA]</scope>
    <source>
        <strain evidence="7">D-25</strain>
    </source>
</reference>
<evidence type="ECO:0000256" key="1">
    <source>
        <dbReference type="ARBA" id="ARBA00000427"/>
    </source>
</evidence>
<dbReference type="Pfam" id="PF13088">
    <property type="entry name" value="BNR_2"/>
    <property type="match status" value="1"/>
</dbReference>
<feature type="signal peptide" evidence="4">
    <location>
        <begin position="1"/>
        <end position="18"/>
    </location>
</feature>
<dbReference type="GO" id="GO:0009313">
    <property type="term" value="P:oligosaccharide catabolic process"/>
    <property type="evidence" value="ECO:0007669"/>
    <property type="project" value="TreeGrafter"/>
</dbReference>
<keyword evidence="7" id="KW-1185">Reference proteome</keyword>
<comment type="caution">
    <text evidence="6">The sequence shown here is derived from an EMBL/GenBank/DDBJ whole genome shotgun (WGS) entry which is preliminary data.</text>
</comment>
<dbReference type="InterPro" id="IPR026856">
    <property type="entry name" value="Sialidase_fam"/>
</dbReference>
<evidence type="ECO:0000313" key="6">
    <source>
        <dbReference type="EMBL" id="KOF01851.1"/>
    </source>
</evidence>
<dbReference type="EC" id="3.2.1.18" evidence="3"/>
<dbReference type="PATRIC" id="fig|1566026.4.peg.1540"/>
<dbReference type="GO" id="GO:0005737">
    <property type="term" value="C:cytoplasm"/>
    <property type="evidence" value="ECO:0007669"/>
    <property type="project" value="TreeGrafter"/>
</dbReference>
<dbReference type="SUPFAM" id="SSF50939">
    <property type="entry name" value="Sialidases"/>
    <property type="match status" value="1"/>
</dbReference>
<evidence type="ECO:0000313" key="7">
    <source>
        <dbReference type="Proteomes" id="UP000036908"/>
    </source>
</evidence>